<evidence type="ECO:0000256" key="1">
    <source>
        <dbReference type="SAM" id="SignalP"/>
    </source>
</evidence>
<reference evidence="3 5" key="2">
    <citation type="submission" date="2018-10" db="EMBL/GenBank/DDBJ databases">
        <title>Genomic Encyclopedia of Archaeal and Bacterial Type Strains, Phase II (KMG-II): from individual species to whole genera.</title>
        <authorList>
            <person name="Goeker M."/>
        </authorList>
    </citation>
    <scope>NUCLEOTIDE SEQUENCE [LARGE SCALE GENOMIC DNA]</scope>
    <source>
        <strain evidence="3 5">DSM 21886</strain>
    </source>
</reference>
<gene>
    <name evidence="2" type="ORF">B0G92_2608</name>
    <name evidence="3" type="ORF">CLV50_2618</name>
</gene>
<evidence type="ECO:0000313" key="4">
    <source>
        <dbReference type="Proteomes" id="UP000233767"/>
    </source>
</evidence>
<dbReference type="RefSeq" id="WP_101472514.1">
    <property type="nucleotide sequence ID" value="NZ_RCCB01000013.1"/>
</dbReference>
<dbReference type="Proteomes" id="UP000233767">
    <property type="component" value="Unassembled WGS sequence"/>
</dbReference>
<proteinExistence type="predicted"/>
<evidence type="ECO:0000313" key="3">
    <source>
        <dbReference type="EMBL" id="RLJ23909.1"/>
    </source>
</evidence>
<sequence length="1022" mass="114895">MKKVLQIIIFLANAGIMSAQDLPSFKAPEPSKSFEFTKYDQIPVGEYTGVPPISIPMYNIQVDEVILPIALTYHAGGFRVSEESSNVGLGWNMNFGQIMQTINDKDDLSTVQYTRKLLKYQKAVNPVIYEWPMNCSNLSPSICQSLPNGTNCTPEPSFVTTPPSVSNSIFIATNGYPIEGRSFCQTQDWDVNDPYIDSEPDIFRVAFLGHSLKFIKRFDTTNGTIEVLDNKGYNVEQIVDNASPTPIGWKITTPDGNQYIFGKMRQDNTSTRTDDITPDFLQSSGNSYTNTWSLIKIITTKNKEILFEYTDYGITKTGSYNQKLRRISQVSPWNFYAGQGRRYGNLSTSSFQGGDLTSYPLTSSIMSERMIYVTGIFTPNETISFEYSDRLDRINDKKLDKVVIKNLKNIILKDFRFSYDYFIATENGNVFMTPTPNNPNYNPVHNSYRLKLTSLQEIGSSPYLFSYEQTNLPRKTSTAVDFWGFYNGRTTNTSLAPNPTAVGYPAFGDNGNDKSAYLNFAKASVLKTIQYPTGGKVEYDYELNEYQRAVFETAIPNAGNIVGDFVRGNGLRVRSIILSDNNIVQRKTNYTYSGGISIVPFEILKHYTATTYSFVPGGGPFTNDTYQGSNFVVDEFNNTNYQRPALLGSYNAIGYSTVTMSHESQEGNGRTVFSFANNRDERSLQQHDYKIDIEMPSLMDINSIENGKLLGKEIYTAGSQSPLVRTEYTYTTKKSNIYYGNTIVGFRNLFGFDCAGGGCVPYYKPQHLVGYYAIYAKQSLLSSEKTTEYFPSGSRWTTASYGYNNYNLPTSLEIRDQFGTLISLQNTVYYNTPTSTSRNWLTLPLVKSVTKNGQMNQQVYSYQESMGMILPTSVEVRPSGSTAPEHRKKVIYDRYDDKGNLAEFHIENGLRSCVIWGYGGTLPIAKIDKVEYSQIAPLISNLQNISDTGTETMLAAALDNLRSSLPSAMVTSYTHIQGIGLSSITDAKGNTAYYKYDDAGRLISVRDEREKLLAEYEYHFRP</sequence>
<protein>
    <submittedName>
        <fullName evidence="3">YD repeat-containing protein</fullName>
    </submittedName>
</protein>
<dbReference type="EMBL" id="PJND01000009">
    <property type="protein sequence ID" value="PKW20466.1"/>
    <property type="molecule type" value="Genomic_DNA"/>
</dbReference>
<evidence type="ECO:0000313" key="2">
    <source>
        <dbReference type="EMBL" id="PKW20466.1"/>
    </source>
</evidence>
<dbReference type="EMBL" id="RCCB01000013">
    <property type="protein sequence ID" value="RLJ23909.1"/>
    <property type="molecule type" value="Genomic_DNA"/>
</dbReference>
<organism evidence="3 5">
    <name type="scientific">Flavobacterium lindanitolerans</name>
    <dbReference type="NCBI Taxonomy" id="428988"/>
    <lineage>
        <taxon>Bacteria</taxon>
        <taxon>Pseudomonadati</taxon>
        <taxon>Bacteroidota</taxon>
        <taxon>Flavobacteriia</taxon>
        <taxon>Flavobacteriales</taxon>
        <taxon>Flavobacteriaceae</taxon>
        <taxon>Flavobacterium</taxon>
    </lineage>
</organism>
<evidence type="ECO:0000313" key="5">
    <source>
        <dbReference type="Proteomes" id="UP000275027"/>
    </source>
</evidence>
<keyword evidence="1" id="KW-0732">Signal</keyword>
<name>A0A497UCW9_9FLAO</name>
<comment type="caution">
    <text evidence="3">The sequence shown here is derived from an EMBL/GenBank/DDBJ whole genome shotgun (WGS) entry which is preliminary data.</text>
</comment>
<accession>A0A497UCW9</accession>
<keyword evidence="4" id="KW-1185">Reference proteome</keyword>
<dbReference type="Proteomes" id="UP000275027">
    <property type="component" value="Unassembled WGS sequence"/>
</dbReference>
<reference evidence="2 4" key="1">
    <citation type="submission" date="2017-12" db="EMBL/GenBank/DDBJ databases">
        <title>Genomic Encyclopedia of Type Strains, Phase III (KMG-III): the genomes of soil and plant-associated and newly described type strains.</title>
        <authorList>
            <person name="Whitman W."/>
        </authorList>
    </citation>
    <scope>NUCLEOTIDE SEQUENCE [LARGE SCALE GENOMIC DNA]</scope>
    <source>
        <strain evidence="2 4">IP-10</strain>
    </source>
</reference>
<dbReference type="AlphaFoldDB" id="A0A497UCW9"/>
<feature type="signal peptide" evidence="1">
    <location>
        <begin position="1"/>
        <end position="19"/>
    </location>
</feature>
<feature type="chain" id="PRO_5019740902" evidence="1">
    <location>
        <begin position="20"/>
        <end position="1022"/>
    </location>
</feature>